<sequence length="103" mass="11751">MNQLQEKRTPIIEVDAQEAQQVNWVRVKTTYNPSSDRWVSASCGVKSLPWMNHITFACQLLLEYMEANTGLFSDASKLFQSFFIRLSLSKNMANPISTFCNAL</sequence>
<dbReference type="AlphaFoldDB" id="A0A8I2KNH5"/>
<accession>A0A8I2KNH5</accession>
<comment type="caution">
    <text evidence="1">The sequence shown here is derived from an EMBL/GenBank/DDBJ whole genome shotgun (WGS) entry which is preliminary data.</text>
</comment>
<name>A0A8I2KNH5_9GAMM</name>
<evidence type="ECO:0000313" key="1">
    <source>
        <dbReference type="EMBL" id="NLR20033.1"/>
    </source>
</evidence>
<evidence type="ECO:0000313" key="2">
    <source>
        <dbReference type="Proteomes" id="UP000646877"/>
    </source>
</evidence>
<proteinExistence type="predicted"/>
<dbReference type="Proteomes" id="UP000646877">
    <property type="component" value="Unassembled WGS sequence"/>
</dbReference>
<gene>
    <name evidence="1" type="ORF">F9Y85_01570</name>
</gene>
<dbReference type="EMBL" id="WEIA01000001">
    <property type="protein sequence ID" value="NLR20033.1"/>
    <property type="molecule type" value="Genomic_DNA"/>
</dbReference>
<protein>
    <submittedName>
        <fullName evidence="1">Uncharacterized protein</fullName>
    </submittedName>
</protein>
<organism evidence="1 2">
    <name type="scientific">Pseudoalteromonas maricaloris</name>
    <dbReference type="NCBI Taxonomy" id="184924"/>
    <lineage>
        <taxon>Bacteria</taxon>
        <taxon>Pseudomonadati</taxon>
        <taxon>Pseudomonadota</taxon>
        <taxon>Gammaproteobacteria</taxon>
        <taxon>Alteromonadales</taxon>
        <taxon>Pseudoalteromonadaceae</taxon>
        <taxon>Pseudoalteromonas</taxon>
    </lineage>
</organism>
<reference evidence="1" key="1">
    <citation type="submission" date="2019-10" db="EMBL/GenBank/DDBJ databases">
        <authorList>
            <person name="Paulsen S."/>
        </authorList>
    </citation>
    <scope>NUCLEOTIDE SEQUENCE</scope>
    <source>
        <strain evidence="1">LMG 19692</strain>
    </source>
</reference>